<feature type="transmembrane region" description="Helical" evidence="6">
    <location>
        <begin position="399"/>
        <end position="419"/>
    </location>
</feature>
<keyword evidence="5 6" id="KW-0472">Membrane</keyword>
<evidence type="ECO:0000256" key="1">
    <source>
        <dbReference type="ARBA" id="ARBA00004141"/>
    </source>
</evidence>
<evidence type="ECO:0000256" key="5">
    <source>
        <dbReference type="ARBA" id="ARBA00023136"/>
    </source>
</evidence>
<feature type="transmembrane region" description="Helical" evidence="6">
    <location>
        <begin position="147"/>
        <end position="180"/>
    </location>
</feature>
<dbReference type="PANTHER" id="PTHR30618:SF15">
    <property type="entry name" value="NICOTINAMIDE RIBOSIDE TRANSPORTER 1-RELATED"/>
    <property type="match status" value="1"/>
</dbReference>
<name>A0A8J2T6W0_ZYGB2</name>
<feature type="transmembrane region" description="Helical" evidence="6">
    <location>
        <begin position="470"/>
        <end position="491"/>
    </location>
</feature>
<evidence type="ECO:0000256" key="4">
    <source>
        <dbReference type="ARBA" id="ARBA00022989"/>
    </source>
</evidence>
<dbReference type="OrthoDB" id="2018619at2759"/>
<feature type="transmembrane region" description="Helical" evidence="6">
    <location>
        <begin position="228"/>
        <end position="249"/>
    </location>
</feature>
<keyword evidence="4 6" id="KW-1133">Transmembrane helix</keyword>
<feature type="transmembrane region" description="Helical" evidence="6">
    <location>
        <begin position="360"/>
        <end position="378"/>
    </location>
</feature>
<feature type="transmembrane region" description="Helical" evidence="6">
    <location>
        <begin position="273"/>
        <end position="293"/>
    </location>
</feature>
<comment type="similarity">
    <text evidence="2">Belongs to the purine-cytosine permease (2.A.39) family.</text>
</comment>
<reference evidence="8" key="1">
    <citation type="journal article" date="2013" name="Genome Announc.">
        <title>Genome sequence of the food spoilage yeast Zygosaccharomyces bailii CLIB 213(T).</title>
        <authorList>
            <person name="Galeote V."/>
            <person name="Bigey F."/>
            <person name="Devillers H."/>
            <person name="Neuveglise C."/>
            <person name="Dequin S."/>
        </authorList>
    </citation>
    <scope>NUCLEOTIDE SEQUENCE [LARGE SCALE GENOMIC DNA]</scope>
    <source>
        <strain evidence="8">CLIB 213 / ATCC 58445 / CBS 680 / CCRC 21525 / NBRC 1098 / NCYC 1416 / NRRL Y-2227</strain>
    </source>
</reference>
<evidence type="ECO:0000313" key="7">
    <source>
        <dbReference type="EMBL" id="CDF89255.1"/>
    </source>
</evidence>
<evidence type="ECO:0000256" key="6">
    <source>
        <dbReference type="SAM" id="Phobius"/>
    </source>
</evidence>
<dbReference type="Gene3D" id="1.10.4160.10">
    <property type="entry name" value="Hydantoin permease"/>
    <property type="match status" value="1"/>
</dbReference>
<proteinExistence type="inferred from homology"/>
<dbReference type="InterPro" id="IPR045225">
    <property type="entry name" value="Uracil/uridine/allantoin_perm"/>
</dbReference>
<dbReference type="PANTHER" id="PTHR30618">
    <property type="entry name" value="NCS1 FAMILY PURINE/PYRIMIDINE TRANSPORTER"/>
    <property type="match status" value="1"/>
</dbReference>
<evidence type="ECO:0000256" key="3">
    <source>
        <dbReference type="ARBA" id="ARBA00022692"/>
    </source>
</evidence>
<dbReference type="GO" id="GO:0015205">
    <property type="term" value="F:nucleobase transmembrane transporter activity"/>
    <property type="evidence" value="ECO:0007669"/>
    <property type="project" value="TreeGrafter"/>
</dbReference>
<dbReference type="InterPro" id="IPR001248">
    <property type="entry name" value="Pur-cyt_permease"/>
</dbReference>
<feature type="transmembrane region" description="Helical" evidence="6">
    <location>
        <begin position="425"/>
        <end position="449"/>
    </location>
</feature>
<evidence type="ECO:0000313" key="8">
    <source>
        <dbReference type="Proteomes" id="UP000019375"/>
    </source>
</evidence>
<keyword evidence="3 6" id="KW-0812">Transmembrane</keyword>
<organism evidence="7 8">
    <name type="scientific">Zygosaccharomyces bailii (strain CLIB 213 / ATCC 58445 / CBS 680 / BCRC 21525 / NBRC 1098 / NCYC 1416 / NRRL Y-2227)</name>
    <dbReference type="NCBI Taxonomy" id="1333698"/>
    <lineage>
        <taxon>Eukaryota</taxon>
        <taxon>Fungi</taxon>
        <taxon>Dikarya</taxon>
        <taxon>Ascomycota</taxon>
        <taxon>Saccharomycotina</taxon>
        <taxon>Saccharomycetes</taxon>
        <taxon>Saccharomycetales</taxon>
        <taxon>Saccharomycetaceae</taxon>
        <taxon>Zygosaccharomyces</taxon>
    </lineage>
</organism>
<comment type="subcellular location">
    <subcellularLocation>
        <location evidence="1">Membrane</location>
        <topology evidence="1">Multi-pass membrane protein</topology>
    </subcellularLocation>
</comment>
<dbReference type="AlphaFoldDB" id="A0A8J2T6W0"/>
<feature type="transmembrane region" description="Helical" evidence="6">
    <location>
        <begin position="511"/>
        <end position="530"/>
    </location>
</feature>
<dbReference type="EMBL" id="HG316456">
    <property type="protein sequence ID" value="CDF89255.1"/>
    <property type="molecule type" value="Genomic_DNA"/>
</dbReference>
<dbReference type="CDD" id="cd11482">
    <property type="entry name" value="SLC-NCS1sbd_NRT1-like"/>
    <property type="match status" value="1"/>
</dbReference>
<protein>
    <submittedName>
        <fullName evidence="7">ZYBA0S03-12860g1_1</fullName>
    </submittedName>
</protein>
<dbReference type="GO" id="GO:0005886">
    <property type="term" value="C:plasma membrane"/>
    <property type="evidence" value="ECO:0007669"/>
    <property type="project" value="TreeGrafter"/>
</dbReference>
<sequence>MDSDKQIEVLRSVVSKNDVEILGDEEKLQKSVESNTWWQKFLKKLEVPHDANDPISVLRNPDLRPIQDKERTWGFWSFFAYWGLPNFAVATYSTGSALLALNLNIQQSIGALVIANVIIALFTILNSNPGIKYHIGYTLDQRMVFGIYGSFVGIIFRVGLAIVMYGYLAWLGGLCFNMVFSSFSKNYLNMKNTFPESVPMTRRDCIGFLCFQVVQMPFAFVKPRRVNVPSIVSCFMTLFAIIGMMAYLISKNGGPGPLFHEKVTLSASKRSWMWLYAITIWYSGVSSGVTNQSDYSRFASKGKPCYYGLFLGTVLPGTFVSLAGMLCASACKQLYGVAYWTPDEIVEQWLNDDYSAKGRAAAFFVGISFTASQLFLNLTQNGYSCGMDLAGILPKYINVTRGTLFVQLLSWVVQPWTFFNTSSGFLNAMSSFGIFTTPISVMSIIEYYLVRKSKLTQLDFFTLSKEGAYWYHYGINWKAMLCLIAGVVLGIPGLVYEVHEEIVPNTGMLNFYYGYMFFIPLVTGGMYYGLNLIFPFRHQKLYQEDPIDYFNCYSEKELEKMGMLPFSGDQENLYNILSETHDHVEEYDADNISDHDLDNKQNMHIVTDSKSKCSDEK</sequence>
<dbReference type="Proteomes" id="UP000019375">
    <property type="component" value="Unassembled WGS sequence"/>
</dbReference>
<feature type="transmembrane region" description="Helical" evidence="6">
    <location>
        <begin position="105"/>
        <end position="126"/>
    </location>
</feature>
<accession>A0A8J2T6W0</accession>
<dbReference type="Pfam" id="PF02133">
    <property type="entry name" value="Transp_cyt_pur"/>
    <property type="match status" value="1"/>
</dbReference>
<keyword evidence="8" id="KW-1185">Reference proteome</keyword>
<feature type="transmembrane region" description="Helical" evidence="6">
    <location>
        <begin position="305"/>
        <end position="326"/>
    </location>
</feature>
<evidence type="ECO:0000256" key="2">
    <source>
        <dbReference type="ARBA" id="ARBA00008974"/>
    </source>
</evidence>
<feature type="transmembrane region" description="Helical" evidence="6">
    <location>
        <begin position="73"/>
        <end position="93"/>
    </location>
</feature>
<gene>
    <name evidence="7" type="ORF">BN860_12860g</name>
</gene>